<evidence type="ECO:0000256" key="1">
    <source>
        <dbReference type="SAM" id="Phobius"/>
    </source>
</evidence>
<accession>A0AAJ5WPE8</accession>
<dbReference type="EMBL" id="CP119311">
    <property type="protein sequence ID" value="WEK34148.1"/>
    <property type="molecule type" value="Genomic_DNA"/>
</dbReference>
<evidence type="ECO:0000313" key="3">
    <source>
        <dbReference type="Proteomes" id="UP001220610"/>
    </source>
</evidence>
<keyword evidence="1" id="KW-1133">Transmembrane helix</keyword>
<feature type="transmembrane region" description="Helical" evidence="1">
    <location>
        <begin position="40"/>
        <end position="63"/>
    </location>
</feature>
<name>A0AAJ5WPE8_9BACT</name>
<sequence>MQKLLFFSRVAFICNLCFVITWVMQYGALSGEGHIASTMVVLGVGLAIFFNIVTSIGAAYWWWREKKWPDSFPRWLIIANFLFLILQSIIFFK</sequence>
<protein>
    <submittedName>
        <fullName evidence="2">Uncharacterized protein</fullName>
    </submittedName>
</protein>
<dbReference type="Proteomes" id="UP001220610">
    <property type="component" value="Chromosome"/>
</dbReference>
<evidence type="ECO:0000313" key="2">
    <source>
        <dbReference type="EMBL" id="WEK34148.1"/>
    </source>
</evidence>
<feature type="transmembrane region" description="Helical" evidence="1">
    <location>
        <begin position="6"/>
        <end position="28"/>
    </location>
</feature>
<keyword evidence="1" id="KW-0812">Transmembrane</keyword>
<proteinExistence type="predicted"/>
<keyword evidence="1" id="KW-0472">Membrane</keyword>
<dbReference type="AlphaFoldDB" id="A0AAJ5WPE8"/>
<organism evidence="2 3">
    <name type="scientific">Candidatus Pseudobacter hemicellulosilyticus</name>
    <dbReference type="NCBI Taxonomy" id="3121375"/>
    <lineage>
        <taxon>Bacteria</taxon>
        <taxon>Pseudomonadati</taxon>
        <taxon>Bacteroidota</taxon>
        <taxon>Chitinophagia</taxon>
        <taxon>Chitinophagales</taxon>
        <taxon>Chitinophagaceae</taxon>
        <taxon>Pseudobacter</taxon>
    </lineage>
</organism>
<gene>
    <name evidence="2" type="ORF">P0Y53_16795</name>
</gene>
<feature type="transmembrane region" description="Helical" evidence="1">
    <location>
        <begin position="75"/>
        <end position="92"/>
    </location>
</feature>
<reference evidence="2" key="1">
    <citation type="submission" date="2023-03" db="EMBL/GenBank/DDBJ databases">
        <title>Andean soil-derived lignocellulolytic bacterial consortium as a source of novel taxa and putative plastic-active enzymes.</title>
        <authorList>
            <person name="Diaz-Garcia L."/>
            <person name="Chuvochina M."/>
            <person name="Feuerriegel G."/>
            <person name="Bunk B."/>
            <person name="Sproer C."/>
            <person name="Streit W.R."/>
            <person name="Rodriguez L.M."/>
            <person name="Overmann J."/>
            <person name="Jimenez D.J."/>
        </authorList>
    </citation>
    <scope>NUCLEOTIDE SEQUENCE</scope>
    <source>
        <strain evidence="2">MAG 7</strain>
    </source>
</reference>